<dbReference type="AlphaFoldDB" id="A0A0J9BYQ7"/>
<evidence type="ECO:0000256" key="2">
    <source>
        <dbReference type="PROSITE-ProRule" id="PRU00335"/>
    </source>
</evidence>
<dbReference type="Gene3D" id="1.10.10.60">
    <property type="entry name" value="Homeodomain-like"/>
    <property type="match status" value="1"/>
</dbReference>
<feature type="DNA-binding region" description="H-T-H motif" evidence="2">
    <location>
        <begin position="49"/>
        <end position="68"/>
    </location>
</feature>
<evidence type="ECO:0000313" key="5">
    <source>
        <dbReference type="Proteomes" id="UP000037392"/>
    </source>
</evidence>
<feature type="domain" description="HTH tetR-type" evidence="3">
    <location>
        <begin position="26"/>
        <end position="86"/>
    </location>
</feature>
<dbReference type="EMBL" id="ADLK01000025">
    <property type="protein sequence ID" value="KMW17923.1"/>
    <property type="molecule type" value="Genomic_DNA"/>
</dbReference>
<proteinExistence type="predicted"/>
<dbReference type="PRINTS" id="PR00455">
    <property type="entry name" value="HTHTETR"/>
</dbReference>
<keyword evidence="1 2" id="KW-0238">DNA-binding</keyword>
<evidence type="ECO:0000256" key="1">
    <source>
        <dbReference type="ARBA" id="ARBA00023125"/>
    </source>
</evidence>
<evidence type="ECO:0000313" key="4">
    <source>
        <dbReference type="EMBL" id="KMW17923.1"/>
    </source>
</evidence>
<dbReference type="GO" id="GO:0006355">
    <property type="term" value="P:regulation of DNA-templated transcription"/>
    <property type="evidence" value="ECO:0007669"/>
    <property type="project" value="UniProtKB-ARBA"/>
</dbReference>
<evidence type="ECO:0000259" key="3">
    <source>
        <dbReference type="PROSITE" id="PS50977"/>
    </source>
</evidence>
<gene>
    <name evidence="4" type="ORF">HMPREF9470_03404</name>
</gene>
<dbReference type="InterPro" id="IPR009057">
    <property type="entry name" value="Homeodomain-like_sf"/>
</dbReference>
<accession>A0A0J9BYQ7</accession>
<reference evidence="4 5" key="1">
    <citation type="submission" date="2011-04" db="EMBL/GenBank/DDBJ databases">
        <title>The Genome Sequence of Clostridium citroniae WAL-19142.</title>
        <authorList>
            <consortium name="The Broad Institute Genome Sequencing Platform"/>
            <person name="Earl A."/>
            <person name="Ward D."/>
            <person name="Feldgarden M."/>
            <person name="Gevers D."/>
            <person name="Warren Y.A."/>
            <person name="Tyrrell K.L."/>
            <person name="Citron D.M."/>
            <person name="Goldstein E.J."/>
            <person name="Daigneault M."/>
            <person name="Allen-Vercoe E."/>
            <person name="Young S.K."/>
            <person name="Zeng Q."/>
            <person name="Gargeya S."/>
            <person name="Fitzgerald M."/>
            <person name="Haas B."/>
            <person name="Abouelleil A."/>
            <person name="Alvarado L."/>
            <person name="Arachchi H.M."/>
            <person name="Berlin A."/>
            <person name="Brown A."/>
            <person name="Chapman S.B."/>
            <person name="Chen Z."/>
            <person name="Dunbar C."/>
            <person name="Freedman E."/>
            <person name="Gearin G."/>
            <person name="Gellesch M."/>
            <person name="Goldberg J."/>
            <person name="Griggs A."/>
            <person name="Gujja S."/>
            <person name="Heilman E.R."/>
            <person name="Heiman D."/>
            <person name="Howarth C."/>
            <person name="Larson L."/>
            <person name="Lui A."/>
            <person name="MacDonald P.J."/>
            <person name="Mehta T."/>
            <person name="Montmayeur A."/>
            <person name="Murphy C."/>
            <person name="Neiman D."/>
            <person name="Pearson M."/>
            <person name="Priest M."/>
            <person name="Roberts A."/>
            <person name="Saif S."/>
            <person name="Shea T."/>
            <person name="Shenoy N."/>
            <person name="Sisk P."/>
            <person name="Stolte C."/>
            <person name="Sykes S."/>
            <person name="White J."/>
            <person name="Yandava C."/>
            <person name="Wortman J."/>
            <person name="Nusbaum C."/>
            <person name="Birren B."/>
        </authorList>
    </citation>
    <scope>NUCLEOTIDE SEQUENCE [LARGE SCALE GENOMIC DNA]</scope>
    <source>
        <strain evidence="4 5">WAL-19142</strain>
    </source>
</reference>
<dbReference type="Proteomes" id="UP000037392">
    <property type="component" value="Unassembled WGS sequence"/>
</dbReference>
<dbReference type="PATRIC" id="fig|742734.4.peg.3648"/>
<name>A0A0J9BYQ7_9FIRM</name>
<dbReference type="PANTHER" id="PTHR30328:SF54">
    <property type="entry name" value="HTH-TYPE TRANSCRIPTIONAL REPRESSOR SCO4008"/>
    <property type="match status" value="1"/>
</dbReference>
<dbReference type="GO" id="GO:0003677">
    <property type="term" value="F:DNA binding"/>
    <property type="evidence" value="ECO:0007669"/>
    <property type="project" value="UniProtKB-UniRule"/>
</dbReference>
<dbReference type="InterPro" id="IPR036271">
    <property type="entry name" value="Tet_transcr_reg_TetR-rel_C_sf"/>
</dbReference>
<dbReference type="PANTHER" id="PTHR30328">
    <property type="entry name" value="TRANSCRIPTIONAL REPRESSOR"/>
    <property type="match status" value="1"/>
</dbReference>
<organism evidence="4 5">
    <name type="scientific">[Clostridium] citroniae WAL-19142</name>
    <dbReference type="NCBI Taxonomy" id="742734"/>
    <lineage>
        <taxon>Bacteria</taxon>
        <taxon>Bacillati</taxon>
        <taxon>Bacillota</taxon>
        <taxon>Clostridia</taxon>
        <taxon>Lachnospirales</taxon>
        <taxon>Lachnospiraceae</taxon>
        <taxon>Enterocloster</taxon>
    </lineage>
</organism>
<dbReference type="Gene3D" id="1.10.357.10">
    <property type="entry name" value="Tetracycline Repressor, domain 2"/>
    <property type="match status" value="1"/>
</dbReference>
<sequence length="225" mass="26613">MLSYKKLTNRSIIERMGSMKREEKNQQTKRRIMDSALKEFTEQGYGGSSVNHICEGEGFSKGIIFHYFQTKDELYLACVEECFRTLTGFLREALILDNEPVHRQLQAYFNARFDFFQAFPMYQRIFCESVIMPPRHLEAAVREQKAEFDALNLSILERILAPLRLRPGISREKVVDLFVQFQDYVNVRYQNMREQDIDFKTHEEDCRRALDVLLYGVVERKEVAQ</sequence>
<protein>
    <recommendedName>
        <fullName evidence="3">HTH tetR-type domain-containing protein</fullName>
    </recommendedName>
</protein>
<dbReference type="SUPFAM" id="SSF48498">
    <property type="entry name" value="Tetracyclin repressor-like, C-terminal domain"/>
    <property type="match status" value="1"/>
</dbReference>
<dbReference type="SUPFAM" id="SSF46689">
    <property type="entry name" value="Homeodomain-like"/>
    <property type="match status" value="1"/>
</dbReference>
<dbReference type="PROSITE" id="PS50977">
    <property type="entry name" value="HTH_TETR_2"/>
    <property type="match status" value="1"/>
</dbReference>
<dbReference type="Pfam" id="PF00440">
    <property type="entry name" value="TetR_N"/>
    <property type="match status" value="1"/>
</dbReference>
<dbReference type="InterPro" id="IPR050109">
    <property type="entry name" value="HTH-type_TetR-like_transc_reg"/>
</dbReference>
<dbReference type="InterPro" id="IPR001647">
    <property type="entry name" value="HTH_TetR"/>
</dbReference>
<comment type="caution">
    <text evidence="4">The sequence shown here is derived from an EMBL/GenBank/DDBJ whole genome shotgun (WGS) entry which is preliminary data.</text>
</comment>